<gene>
    <name evidence="1" type="ORF">T02_11383</name>
</gene>
<name>A0A0V1LTX7_9BILA</name>
<protein>
    <submittedName>
        <fullName evidence="1">Uncharacterized protein</fullName>
    </submittedName>
</protein>
<dbReference type="EMBL" id="JYDW01000005">
    <property type="protein sequence ID" value="KRZ62823.1"/>
    <property type="molecule type" value="Genomic_DNA"/>
</dbReference>
<dbReference type="Proteomes" id="UP000054721">
    <property type="component" value="Unassembled WGS sequence"/>
</dbReference>
<sequence length="73" mass="8399">MARAFAMVPAASRVKLWKRSYGPGIYIKEEPDQKDREIERAEGTNSEKFTLCLQLNFVDDSISYQARAFSLRP</sequence>
<dbReference type="AlphaFoldDB" id="A0A0V1LTX7"/>
<organism evidence="1 2">
    <name type="scientific">Trichinella nativa</name>
    <dbReference type="NCBI Taxonomy" id="6335"/>
    <lineage>
        <taxon>Eukaryota</taxon>
        <taxon>Metazoa</taxon>
        <taxon>Ecdysozoa</taxon>
        <taxon>Nematoda</taxon>
        <taxon>Enoplea</taxon>
        <taxon>Dorylaimia</taxon>
        <taxon>Trichinellida</taxon>
        <taxon>Trichinellidae</taxon>
        <taxon>Trichinella</taxon>
    </lineage>
</organism>
<keyword evidence="2" id="KW-1185">Reference proteome</keyword>
<evidence type="ECO:0000313" key="2">
    <source>
        <dbReference type="Proteomes" id="UP000054721"/>
    </source>
</evidence>
<evidence type="ECO:0000313" key="1">
    <source>
        <dbReference type="EMBL" id="KRZ62823.1"/>
    </source>
</evidence>
<comment type="caution">
    <text evidence="1">The sequence shown here is derived from an EMBL/GenBank/DDBJ whole genome shotgun (WGS) entry which is preliminary data.</text>
</comment>
<reference evidence="1 2" key="1">
    <citation type="submission" date="2015-05" db="EMBL/GenBank/DDBJ databases">
        <title>Evolution of Trichinella species and genotypes.</title>
        <authorList>
            <person name="Korhonen P.K."/>
            <person name="Edoardo P."/>
            <person name="Giuseppe L.R."/>
            <person name="Gasser R.B."/>
        </authorList>
    </citation>
    <scope>NUCLEOTIDE SEQUENCE [LARGE SCALE GENOMIC DNA]</scope>
    <source>
        <strain evidence="1">ISS10</strain>
    </source>
</reference>
<proteinExistence type="predicted"/>
<accession>A0A0V1LTX7</accession>